<keyword evidence="3" id="KW-1003">Cell membrane</keyword>
<evidence type="ECO:0000256" key="6">
    <source>
        <dbReference type="ARBA" id="ARBA00022989"/>
    </source>
</evidence>
<keyword evidence="6 8" id="KW-1133">Transmembrane helix</keyword>
<dbReference type="Gene3D" id="1.10.3860.10">
    <property type="entry name" value="Sodium:dicarboxylate symporter"/>
    <property type="match status" value="1"/>
</dbReference>
<evidence type="ECO:0000313" key="9">
    <source>
        <dbReference type="EMBL" id="RLL41145.1"/>
    </source>
</evidence>
<keyword evidence="7 8" id="KW-0472">Membrane</keyword>
<accession>A0A498D6V6</accession>
<keyword evidence="4 8" id="KW-0812">Transmembrane</keyword>
<comment type="caution">
    <text evidence="9">The sequence shown here is derived from an EMBL/GenBank/DDBJ whole genome shotgun (WGS) entry which is preliminary data.</text>
</comment>
<feature type="transmembrane region" description="Helical" evidence="8">
    <location>
        <begin position="140"/>
        <end position="157"/>
    </location>
</feature>
<evidence type="ECO:0000313" key="10">
    <source>
        <dbReference type="Proteomes" id="UP000270219"/>
    </source>
</evidence>
<feature type="transmembrane region" description="Helical" evidence="8">
    <location>
        <begin position="284"/>
        <end position="309"/>
    </location>
</feature>
<proteinExistence type="predicted"/>
<dbReference type="GO" id="GO:0005886">
    <property type="term" value="C:plasma membrane"/>
    <property type="evidence" value="ECO:0007669"/>
    <property type="project" value="UniProtKB-SubCell"/>
</dbReference>
<dbReference type="GO" id="GO:0006835">
    <property type="term" value="P:dicarboxylic acid transport"/>
    <property type="evidence" value="ECO:0007669"/>
    <property type="project" value="UniProtKB-ARBA"/>
</dbReference>
<feature type="transmembrane region" description="Helical" evidence="8">
    <location>
        <begin position="74"/>
        <end position="96"/>
    </location>
</feature>
<feature type="transmembrane region" description="Helical" evidence="8">
    <location>
        <begin position="37"/>
        <end position="62"/>
    </location>
</feature>
<comment type="subcellular location">
    <subcellularLocation>
        <location evidence="1">Cell membrane</location>
        <topology evidence="1">Multi-pass membrane protein</topology>
    </subcellularLocation>
</comment>
<dbReference type="PANTHER" id="PTHR42865:SF7">
    <property type="entry name" value="PROTON_GLUTAMATE-ASPARTATE SYMPORTER"/>
    <property type="match status" value="1"/>
</dbReference>
<keyword evidence="5" id="KW-0769">Symport</keyword>
<dbReference type="PRINTS" id="PR00173">
    <property type="entry name" value="EDTRNSPORT"/>
</dbReference>
<dbReference type="Proteomes" id="UP000270219">
    <property type="component" value="Unassembled WGS sequence"/>
</dbReference>
<dbReference type="Pfam" id="PF00375">
    <property type="entry name" value="SDF"/>
    <property type="match status" value="1"/>
</dbReference>
<dbReference type="AlphaFoldDB" id="A0A498D6V6"/>
<reference evidence="9 10" key="1">
    <citation type="submission" date="2018-10" db="EMBL/GenBank/DDBJ databases">
        <title>Oceanobacillus sp. YLB-02 draft genome.</title>
        <authorList>
            <person name="Yu L."/>
        </authorList>
    </citation>
    <scope>NUCLEOTIDE SEQUENCE [LARGE SCALE GENOMIC DNA]</scope>
    <source>
        <strain evidence="9 10">YLB-02</strain>
    </source>
</reference>
<feature type="transmembrane region" description="Helical" evidence="8">
    <location>
        <begin position="205"/>
        <end position="231"/>
    </location>
</feature>
<gene>
    <name evidence="9" type="ORF">D8M04_18060</name>
</gene>
<evidence type="ECO:0000256" key="3">
    <source>
        <dbReference type="ARBA" id="ARBA00022475"/>
    </source>
</evidence>
<organism evidence="9 10">
    <name type="scientific">Oceanobacillus piezotolerans</name>
    <dbReference type="NCBI Taxonomy" id="2448030"/>
    <lineage>
        <taxon>Bacteria</taxon>
        <taxon>Bacillati</taxon>
        <taxon>Bacillota</taxon>
        <taxon>Bacilli</taxon>
        <taxon>Bacillales</taxon>
        <taxon>Bacillaceae</taxon>
        <taxon>Oceanobacillus</taxon>
    </lineage>
</organism>
<evidence type="ECO:0000256" key="7">
    <source>
        <dbReference type="ARBA" id="ARBA00023136"/>
    </source>
</evidence>
<dbReference type="RefSeq" id="WP_121524807.1">
    <property type="nucleotide sequence ID" value="NZ_RCHR01000009.1"/>
</dbReference>
<evidence type="ECO:0000256" key="2">
    <source>
        <dbReference type="ARBA" id="ARBA00022448"/>
    </source>
</evidence>
<dbReference type="InterPro" id="IPR001991">
    <property type="entry name" value="Na-dicarboxylate_symporter"/>
</dbReference>
<feature type="transmembrane region" description="Helical" evidence="8">
    <location>
        <begin position="7"/>
        <end position="25"/>
    </location>
</feature>
<name>A0A498D6V6_9BACI</name>
<feature type="transmembrane region" description="Helical" evidence="8">
    <location>
        <begin position="316"/>
        <end position="337"/>
    </location>
</feature>
<protein>
    <submittedName>
        <fullName evidence="9">Dicarboxylate/amino acid:cation symporter</fullName>
    </submittedName>
</protein>
<dbReference type="SUPFAM" id="SSF118215">
    <property type="entry name" value="Proton glutamate symport protein"/>
    <property type="match status" value="1"/>
</dbReference>
<sequence>MKKMNMLSQIFIAFVLAIIFGIIFGPRMEIVQPLGDLFLRLIQFIVVPLVLASLITGITSLNNGKKLLSIGGKTISYFLVTTLVAIMIGLTVAFIISPGEGVNLELPTEETEPAEIPSMVDTILNFVPINPFESLTTGNIIQIVFIAIAFGIAIIAVGEKAKPLADFFEALAEVMYKLTGIIMKVAPIGIFGILAPIVGSYGLSILIPLLKIILAVAIACVLQLLVTYSIAVRAFGKMSPITFYRGIAPAAIFAFSTASSAGTLPITLKNTEENLGVSKEISSFVLALGATMNSDGAAIYQAVAVIFIAQFFNIELSFIQILTVIFMAVVVSIGAAGVPGAGLIMLTMVLQAVNLPLEGIAIIAAVDRILDMFRTSTNVIGDATAAVVVQQWEDKRKKPGNAKRVGNVS</sequence>
<evidence type="ECO:0000256" key="5">
    <source>
        <dbReference type="ARBA" id="ARBA00022847"/>
    </source>
</evidence>
<feature type="transmembrane region" description="Helical" evidence="8">
    <location>
        <begin position="178"/>
        <end position="199"/>
    </location>
</feature>
<dbReference type="PANTHER" id="PTHR42865">
    <property type="entry name" value="PROTON/GLUTAMATE-ASPARTATE SYMPORTER"/>
    <property type="match status" value="1"/>
</dbReference>
<evidence type="ECO:0000256" key="4">
    <source>
        <dbReference type="ARBA" id="ARBA00022692"/>
    </source>
</evidence>
<evidence type="ECO:0000256" key="8">
    <source>
        <dbReference type="SAM" id="Phobius"/>
    </source>
</evidence>
<keyword evidence="2" id="KW-0813">Transport</keyword>
<dbReference type="InterPro" id="IPR036458">
    <property type="entry name" value="Na:dicarbo_symporter_sf"/>
</dbReference>
<evidence type="ECO:0000256" key="1">
    <source>
        <dbReference type="ARBA" id="ARBA00004651"/>
    </source>
</evidence>
<feature type="transmembrane region" description="Helical" evidence="8">
    <location>
        <begin position="243"/>
        <end position="264"/>
    </location>
</feature>
<dbReference type="FunFam" id="1.10.3860.10:FF:000001">
    <property type="entry name" value="C4-dicarboxylate transport protein"/>
    <property type="match status" value="1"/>
</dbReference>
<keyword evidence="10" id="KW-1185">Reference proteome</keyword>
<dbReference type="GO" id="GO:0015293">
    <property type="term" value="F:symporter activity"/>
    <property type="evidence" value="ECO:0007669"/>
    <property type="project" value="UniProtKB-KW"/>
</dbReference>
<dbReference type="OrthoDB" id="9768885at2"/>
<dbReference type="EMBL" id="RCHR01000009">
    <property type="protein sequence ID" value="RLL41145.1"/>
    <property type="molecule type" value="Genomic_DNA"/>
</dbReference>